<keyword evidence="1" id="KW-0677">Repeat</keyword>
<dbReference type="PANTHER" id="PTHR24198:SF165">
    <property type="entry name" value="ANKYRIN REPEAT-CONTAINING PROTEIN-RELATED"/>
    <property type="match status" value="1"/>
</dbReference>
<feature type="repeat" description="ANK" evidence="3">
    <location>
        <begin position="116"/>
        <end position="148"/>
    </location>
</feature>
<accession>A0A0G4I7T4</accession>
<dbReference type="AlphaFoldDB" id="A0A0G4I7T4"/>
<dbReference type="SUPFAM" id="SSF48403">
    <property type="entry name" value="Ankyrin repeat"/>
    <property type="match status" value="1"/>
</dbReference>
<dbReference type="Gene3D" id="1.25.40.20">
    <property type="entry name" value="Ankyrin repeat-containing domain"/>
    <property type="match status" value="1"/>
</dbReference>
<evidence type="ECO:0000313" key="4">
    <source>
        <dbReference type="EMBL" id="CEM53036.1"/>
    </source>
</evidence>
<name>A0A0G4I7T4_9ALVE</name>
<dbReference type="Pfam" id="PF12796">
    <property type="entry name" value="Ank_2"/>
    <property type="match status" value="1"/>
</dbReference>
<evidence type="ECO:0000256" key="2">
    <source>
        <dbReference type="ARBA" id="ARBA00023043"/>
    </source>
</evidence>
<reference evidence="4" key="1">
    <citation type="submission" date="2014-11" db="EMBL/GenBank/DDBJ databases">
        <authorList>
            <person name="Otto D Thomas"/>
            <person name="Naeem Raeece"/>
        </authorList>
    </citation>
    <scope>NUCLEOTIDE SEQUENCE</scope>
</reference>
<evidence type="ECO:0000256" key="1">
    <source>
        <dbReference type="ARBA" id="ARBA00022737"/>
    </source>
</evidence>
<sequence>MFEFFSEDSMRSEVLHEALLMAARKGVSEIVSFLLEARAAALCSDVDLQIALKEAIQIGSAETVHVLLQRKGESLRMEARAGALQMACSVGSLEVVDLLLKEGGVSAGAVDLPDGYGGTALIAAAAAGKGDIVRVLLNAGADRTCRNTRGETALDIAIRRGQKGVVKILQPSLSSHVVSLFSISFMSYCTLC</sequence>
<dbReference type="PROSITE" id="PS50297">
    <property type="entry name" value="ANK_REP_REGION"/>
    <property type="match status" value="1"/>
</dbReference>
<dbReference type="PhylomeDB" id="A0A0G4I7T4"/>
<dbReference type="VEuPathDB" id="CryptoDB:Cvel_11678"/>
<protein>
    <submittedName>
        <fullName evidence="4">Uncharacterized protein</fullName>
    </submittedName>
</protein>
<gene>
    <name evidence="4" type="ORF">Cvel_11678</name>
</gene>
<evidence type="ECO:0000256" key="3">
    <source>
        <dbReference type="PROSITE-ProRule" id="PRU00023"/>
    </source>
</evidence>
<proteinExistence type="predicted"/>
<dbReference type="InterPro" id="IPR002110">
    <property type="entry name" value="Ankyrin_rpt"/>
</dbReference>
<dbReference type="PANTHER" id="PTHR24198">
    <property type="entry name" value="ANKYRIN REPEAT AND PROTEIN KINASE DOMAIN-CONTAINING PROTEIN"/>
    <property type="match status" value="1"/>
</dbReference>
<dbReference type="SMART" id="SM00248">
    <property type="entry name" value="ANK"/>
    <property type="match status" value="5"/>
</dbReference>
<dbReference type="EMBL" id="CDMZ01005477">
    <property type="protein sequence ID" value="CEM53036.1"/>
    <property type="molecule type" value="Genomic_DNA"/>
</dbReference>
<dbReference type="PROSITE" id="PS50088">
    <property type="entry name" value="ANK_REPEAT"/>
    <property type="match status" value="1"/>
</dbReference>
<organism evidence="4">
    <name type="scientific">Chromera velia CCMP2878</name>
    <dbReference type="NCBI Taxonomy" id="1169474"/>
    <lineage>
        <taxon>Eukaryota</taxon>
        <taxon>Sar</taxon>
        <taxon>Alveolata</taxon>
        <taxon>Colpodellida</taxon>
        <taxon>Chromeraceae</taxon>
        <taxon>Chromera</taxon>
    </lineage>
</organism>
<keyword evidence="2 3" id="KW-0040">ANK repeat</keyword>
<dbReference type="InterPro" id="IPR036770">
    <property type="entry name" value="Ankyrin_rpt-contain_sf"/>
</dbReference>